<dbReference type="Gene3D" id="2.30.30.790">
    <property type="match status" value="1"/>
</dbReference>
<dbReference type="InterPro" id="IPR038657">
    <property type="entry name" value="Ribosomal_bL19_sf"/>
</dbReference>
<evidence type="ECO:0000256" key="3">
    <source>
        <dbReference type="ARBA" id="ARBA00023274"/>
    </source>
</evidence>
<dbReference type="Pfam" id="PF01245">
    <property type="entry name" value="Ribosomal_L19"/>
    <property type="match status" value="1"/>
</dbReference>
<comment type="caution">
    <text evidence="4">The sequence shown here is derived from an EMBL/GenBank/DDBJ whole genome shotgun (WGS) entry which is preliminary data.</text>
</comment>
<organism evidence="4 5">
    <name type="scientific">Diacronema lutheri</name>
    <name type="common">Unicellular marine alga</name>
    <name type="synonym">Monochrysis lutheri</name>
    <dbReference type="NCBI Taxonomy" id="2081491"/>
    <lineage>
        <taxon>Eukaryota</taxon>
        <taxon>Haptista</taxon>
        <taxon>Haptophyta</taxon>
        <taxon>Pavlovophyceae</taxon>
        <taxon>Pavlovales</taxon>
        <taxon>Pavlovaceae</taxon>
        <taxon>Diacronema</taxon>
    </lineage>
</organism>
<dbReference type="GO" id="GO:0003735">
    <property type="term" value="F:structural constituent of ribosome"/>
    <property type="evidence" value="ECO:0007669"/>
    <property type="project" value="InterPro"/>
</dbReference>
<dbReference type="Proteomes" id="UP000751190">
    <property type="component" value="Unassembled WGS sequence"/>
</dbReference>
<sequence length="197" mass="21822">MLARLVRVAAGGCARGARSASTIAPRLTAKSGLAKVAPRLIAESGSAKVSGFLWGPMKRRGDNEWIVEQAAPKRGRKLMTQLMEEERERLFGSEPWRACRHFRSGDAVAVRYVYSTTQKKDNLFRGICVGTKRNGYASGFWVRNVVGGEEVLAFFKSFSPLLKGVEVVKPQMVKARRNKLTYLAGKLAKYIKGKKLS</sequence>
<evidence type="ECO:0000256" key="1">
    <source>
        <dbReference type="ARBA" id="ARBA00005781"/>
    </source>
</evidence>
<dbReference type="GO" id="GO:0006412">
    <property type="term" value="P:translation"/>
    <property type="evidence" value="ECO:0007669"/>
    <property type="project" value="InterPro"/>
</dbReference>
<evidence type="ECO:0008006" key="6">
    <source>
        <dbReference type="Google" id="ProtNLM"/>
    </source>
</evidence>
<evidence type="ECO:0000313" key="5">
    <source>
        <dbReference type="Proteomes" id="UP000751190"/>
    </source>
</evidence>
<keyword evidence="2" id="KW-0689">Ribosomal protein</keyword>
<gene>
    <name evidence="4" type="ORF">KFE25_008602</name>
</gene>
<dbReference type="GO" id="GO:0005762">
    <property type="term" value="C:mitochondrial large ribosomal subunit"/>
    <property type="evidence" value="ECO:0007669"/>
    <property type="project" value="TreeGrafter"/>
</dbReference>
<dbReference type="EMBL" id="JAGTXO010000001">
    <property type="protein sequence ID" value="KAG8470181.1"/>
    <property type="molecule type" value="Genomic_DNA"/>
</dbReference>
<dbReference type="PANTHER" id="PTHR15680">
    <property type="entry name" value="RIBOSOMAL PROTEIN L19"/>
    <property type="match status" value="1"/>
</dbReference>
<dbReference type="SUPFAM" id="SSF50104">
    <property type="entry name" value="Translation proteins SH3-like domain"/>
    <property type="match status" value="1"/>
</dbReference>
<keyword evidence="3" id="KW-0687">Ribonucleoprotein</keyword>
<accession>A0A8J6CGK0</accession>
<evidence type="ECO:0000313" key="4">
    <source>
        <dbReference type="EMBL" id="KAG8470181.1"/>
    </source>
</evidence>
<dbReference type="InterPro" id="IPR008991">
    <property type="entry name" value="Translation_prot_SH3-like_sf"/>
</dbReference>
<dbReference type="AlphaFoldDB" id="A0A8J6CGK0"/>
<keyword evidence="5" id="KW-1185">Reference proteome</keyword>
<dbReference type="PANTHER" id="PTHR15680:SF9">
    <property type="entry name" value="LARGE RIBOSOMAL SUBUNIT PROTEIN BL19M"/>
    <property type="match status" value="1"/>
</dbReference>
<dbReference type="InterPro" id="IPR001857">
    <property type="entry name" value="Ribosomal_bL19"/>
</dbReference>
<dbReference type="OrthoDB" id="432645at2759"/>
<evidence type="ECO:0000256" key="2">
    <source>
        <dbReference type="ARBA" id="ARBA00022980"/>
    </source>
</evidence>
<comment type="similarity">
    <text evidence="1">Belongs to the bacterial ribosomal protein bL19 family.</text>
</comment>
<reference evidence="4" key="1">
    <citation type="submission" date="2021-05" db="EMBL/GenBank/DDBJ databases">
        <title>The genome of the haptophyte Pavlova lutheri (Diacronema luteri, Pavlovales) - a model for lipid biosynthesis in eukaryotic algae.</title>
        <authorList>
            <person name="Hulatt C.J."/>
            <person name="Posewitz M.C."/>
        </authorList>
    </citation>
    <scope>NUCLEOTIDE SEQUENCE</scope>
    <source>
        <strain evidence="4">NIVA-4/92</strain>
    </source>
</reference>
<proteinExistence type="inferred from homology"/>
<name>A0A8J6CGK0_DIALT</name>
<protein>
    <recommendedName>
        <fullName evidence="6">Mitochondrial ribosomal protein L19</fullName>
    </recommendedName>
</protein>